<keyword evidence="16" id="KW-0508">mRNA splicing</keyword>
<dbReference type="WBParaSite" id="Gr19_v10_g7644.t1">
    <property type="protein sequence ID" value="Gr19_v10_g7644.t1"/>
    <property type="gene ID" value="Gr19_v10_g7644"/>
</dbReference>
<keyword evidence="8" id="KW-0507">mRNA processing</keyword>
<dbReference type="GO" id="GO:0051301">
    <property type="term" value="P:cell division"/>
    <property type="evidence" value="ECO:0007669"/>
    <property type="project" value="UniProtKB-KW"/>
</dbReference>
<keyword evidence="14" id="KW-0862">Zinc</keyword>
<dbReference type="FunFam" id="3.90.70.10:FF:000030">
    <property type="entry name" value="U4/U6.U5 tri-snRNP-associated protein 2"/>
    <property type="match status" value="1"/>
</dbReference>
<dbReference type="GO" id="GO:0004843">
    <property type="term" value="F:cysteine-type deubiquitinase activity"/>
    <property type="evidence" value="ECO:0007669"/>
    <property type="project" value="UniProtKB-EC"/>
</dbReference>
<dbReference type="GO" id="GO:0000245">
    <property type="term" value="P:spliceosomal complex assembly"/>
    <property type="evidence" value="ECO:0007669"/>
    <property type="project" value="InterPro"/>
</dbReference>
<evidence type="ECO:0000256" key="6">
    <source>
        <dbReference type="ARBA" id="ARBA00022553"/>
    </source>
</evidence>
<sequence>MPKRRAVESVSIKSEGSAIKNARIQPKEANEKLINDEPRLDEAREDDVPVWCLKKAQEEQPSRQCPYLDTIDRGVLDFDFEKLCSVSLSHINVYACMVCGKYFQGRGTNTHAYTHSLDSDHRIYLNLATLKFYCLPDNYEVIDPSLDDIKYVLKPTYTPEHIKIIGRNMKMARAWNDTLYYPGIIGLNNIKANDYTNVVFHALSHVPPLRDYFLREQNYMHIKRPPGDKLTLMPQRFGELLRKLWNPKAFKAHVSPHEMLQAVVLCSDKKFQIIRQGDAHEFMMFFLNKLHFGLNGTGKSGSSIVYRIFRGRMRQYMRKVLPVDASDESRRTLSETEEYKEQVKEIPFLSLAMDLPPAPLYLDERLQNIIPQVPLSTLLTKFNGQTEKEYKTYKDNFIKKFELTHLPEYLIITYDRFHKNQWFIEKNPTIVNFPISNVDLYECLALDAREKHRYTTYDLISNIVHDGKPPTAASKGDIAVDTGRYRVQLIHEGTGKWFELEDLHVKDILPQTITLTESYIQIWRLNRKKTRTERIGEAHEDTFATDLQQVEAALIAEPDNEELLKLKEDLNEIILLQQELIIGSSGGKTSTSGGAVDTGDPSMQQPNAVGSSSSSLVKAERERIQWKVGDRCMAPMKSGQKHLAVIDGISQDKVAITFANTGKKDMVRLTDLSIAPVEEKKKYIFQMGKPNMPKKEWHLERERRKQRAQKKAERRKHLDERKEDEKNKWKTFNAKANAKNMKGLKGVSATGSYQDGPRMGIHRVPDAHDISSRRNTQAFGATMRGNMESLF</sequence>
<keyword evidence="12" id="KW-0833">Ubl conjugation pathway</keyword>
<evidence type="ECO:0000256" key="16">
    <source>
        <dbReference type="ARBA" id="ARBA00023187"/>
    </source>
</evidence>
<evidence type="ECO:0000259" key="25">
    <source>
        <dbReference type="PROSITE" id="PS50271"/>
    </source>
</evidence>
<feature type="compositionally biased region" description="Basic and acidic residues" evidence="23">
    <location>
        <begin position="716"/>
        <end position="728"/>
    </location>
</feature>
<comment type="catalytic activity">
    <reaction evidence="1">
        <text>Thiol-dependent hydrolysis of ester, thioester, amide, peptide and isopeptide bonds formed by the C-terminal Gly of ubiquitin (a 76-residue protein attached to proteins as an intracellular targeting signal).</text>
        <dbReference type="EC" id="3.4.19.12"/>
    </reaction>
</comment>
<dbReference type="PANTHER" id="PTHR21646:SF16">
    <property type="entry name" value="U4_U6.U5 TRI-SNRNP-ASSOCIATED PROTEIN 2"/>
    <property type="match status" value="1"/>
</dbReference>
<dbReference type="Proteomes" id="UP000887572">
    <property type="component" value="Unplaced"/>
</dbReference>
<keyword evidence="11 22" id="KW-0863">Zinc-finger</keyword>
<keyword evidence="10" id="KW-0747">Spliceosome</keyword>
<dbReference type="GO" id="GO:0016579">
    <property type="term" value="P:protein deubiquitination"/>
    <property type="evidence" value="ECO:0007669"/>
    <property type="project" value="InterPro"/>
</dbReference>
<feature type="compositionally biased region" description="Basic residues" evidence="23">
    <location>
        <begin position="704"/>
        <end position="715"/>
    </location>
</feature>
<evidence type="ECO:0000256" key="18">
    <source>
        <dbReference type="ARBA" id="ARBA00023306"/>
    </source>
</evidence>
<dbReference type="InterPro" id="IPR001394">
    <property type="entry name" value="Peptidase_C19_UCH"/>
</dbReference>
<keyword evidence="18" id="KW-0131">Cell cycle</keyword>
<dbReference type="Gene3D" id="3.30.40.10">
    <property type="entry name" value="Zinc/RING finger domain, C3HC4 (zinc finger)"/>
    <property type="match status" value="1"/>
</dbReference>
<keyword evidence="6" id="KW-0597">Phosphoprotein</keyword>
<dbReference type="Pfam" id="PF00443">
    <property type="entry name" value="UCH"/>
    <property type="match status" value="1"/>
</dbReference>
<evidence type="ECO:0000256" key="1">
    <source>
        <dbReference type="ARBA" id="ARBA00000707"/>
    </source>
</evidence>
<comment type="subcellular location">
    <subcellularLocation>
        <location evidence="2">Nucleus</location>
    </subcellularLocation>
</comment>
<evidence type="ECO:0000256" key="10">
    <source>
        <dbReference type="ARBA" id="ARBA00022728"/>
    </source>
</evidence>
<dbReference type="GO" id="GO:0005681">
    <property type="term" value="C:spliceosomal complex"/>
    <property type="evidence" value="ECO:0007669"/>
    <property type="project" value="UniProtKB-KW"/>
</dbReference>
<evidence type="ECO:0000256" key="13">
    <source>
        <dbReference type="ARBA" id="ARBA00022801"/>
    </source>
</evidence>
<feature type="region of interest" description="Disordered" evidence="23">
    <location>
        <begin position="586"/>
        <end position="616"/>
    </location>
</feature>
<evidence type="ECO:0000256" key="11">
    <source>
        <dbReference type="ARBA" id="ARBA00022771"/>
    </source>
</evidence>
<evidence type="ECO:0000256" key="15">
    <source>
        <dbReference type="ARBA" id="ARBA00022843"/>
    </source>
</evidence>
<evidence type="ECO:0000256" key="17">
    <source>
        <dbReference type="ARBA" id="ARBA00023242"/>
    </source>
</evidence>
<evidence type="ECO:0000256" key="8">
    <source>
        <dbReference type="ARBA" id="ARBA00022664"/>
    </source>
</evidence>
<dbReference type="EC" id="3.4.19.12" evidence="4"/>
<dbReference type="InterPro" id="IPR050185">
    <property type="entry name" value="Ub_carboxyl-term_hydrolase"/>
</dbReference>
<evidence type="ECO:0000256" key="12">
    <source>
        <dbReference type="ARBA" id="ARBA00022786"/>
    </source>
</evidence>
<evidence type="ECO:0000256" key="4">
    <source>
        <dbReference type="ARBA" id="ARBA00012759"/>
    </source>
</evidence>
<protein>
    <recommendedName>
        <fullName evidence="20">Ubiquitin carboxyl-terminal hydrolase 39</fullName>
        <ecNumber evidence="4">3.4.19.12</ecNumber>
    </recommendedName>
    <alternativeName>
        <fullName evidence="21">U4/U6.U5 tri-snRNP-associated 65 kDa protein</fullName>
    </alternativeName>
</protein>
<accession>A0A914I7K0</accession>
<evidence type="ECO:0000256" key="2">
    <source>
        <dbReference type="ARBA" id="ARBA00004123"/>
    </source>
</evidence>
<evidence type="ECO:0000313" key="26">
    <source>
        <dbReference type="Proteomes" id="UP000887572"/>
    </source>
</evidence>
<proteinExistence type="inferred from homology"/>
<dbReference type="InterPro" id="IPR033809">
    <property type="entry name" value="USP39"/>
</dbReference>
<keyword evidence="5" id="KW-1017">Isopeptide bond</keyword>
<evidence type="ECO:0000256" key="9">
    <source>
        <dbReference type="ARBA" id="ARBA00022723"/>
    </source>
</evidence>
<evidence type="ECO:0000256" key="19">
    <source>
        <dbReference type="ARBA" id="ARBA00064202"/>
    </source>
</evidence>
<dbReference type="GO" id="GO:0008270">
    <property type="term" value="F:zinc ion binding"/>
    <property type="evidence" value="ECO:0007669"/>
    <property type="project" value="UniProtKB-KW"/>
</dbReference>
<dbReference type="InterPro" id="IPR013083">
    <property type="entry name" value="Znf_RING/FYVE/PHD"/>
</dbReference>
<evidence type="ECO:0000259" key="24">
    <source>
        <dbReference type="PROSITE" id="PS50235"/>
    </source>
</evidence>
<dbReference type="FunFam" id="3.30.40.10:FF:000068">
    <property type="entry name" value="U4/U6.U5 tri-snRNP-associated protein 2"/>
    <property type="match status" value="1"/>
</dbReference>
<name>A0A914I7K0_GLORO</name>
<dbReference type="PANTHER" id="PTHR21646">
    <property type="entry name" value="UBIQUITIN CARBOXYL-TERMINAL HYDROLASE"/>
    <property type="match status" value="1"/>
</dbReference>
<dbReference type="SUPFAM" id="SSF57850">
    <property type="entry name" value="RING/U-box"/>
    <property type="match status" value="1"/>
</dbReference>
<dbReference type="Pfam" id="PF02148">
    <property type="entry name" value="zf-UBP"/>
    <property type="match status" value="1"/>
</dbReference>
<comment type="subunit">
    <text evidence="19">The U4/U6-U5 tri-snRNP complex is a building block of the precatalytic spliceosome (spliceosome B complex). Component of the U4/U6-U5 tri-snRNP complex composed of the U4, U6 and U5 snRNAs and at least PRPF3, PRPF4, PRPF6, PRPF8, PRPF31, SNRNP200, TXNL4A, SNRNP40, SNRPB, SNRPD1, SNRPD2, SNRPD3, SNRPE, SNRPF, SNRPG, DDX23, CD2BP2, PPIH, SNU13, EFTUD2, SART1 and USP39, plus LSM2, LSM3, LSM4, LSM5, LSM6, LSM7 and LSM8.</text>
</comment>
<keyword evidence="7" id="KW-0132">Cell division</keyword>
<feature type="compositionally biased region" description="Basic and acidic residues" evidence="23">
    <location>
        <begin position="694"/>
        <end position="703"/>
    </location>
</feature>
<dbReference type="PROSITE" id="PS50235">
    <property type="entry name" value="USP_3"/>
    <property type="match status" value="1"/>
</dbReference>
<dbReference type="SUPFAM" id="SSF54001">
    <property type="entry name" value="Cysteine proteinases"/>
    <property type="match status" value="1"/>
</dbReference>
<dbReference type="PROSITE" id="PS50271">
    <property type="entry name" value="ZF_UBP"/>
    <property type="match status" value="1"/>
</dbReference>
<reference evidence="27" key="1">
    <citation type="submission" date="2022-11" db="UniProtKB">
        <authorList>
            <consortium name="WormBaseParasite"/>
        </authorList>
    </citation>
    <scope>IDENTIFICATION</scope>
</reference>
<evidence type="ECO:0000256" key="23">
    <source>
        <dbReference type="SAM" id="MobiDB-lite"/>
    </source>
</evidence>
<evidence type="ECO:0000256" key="21">
    <source>
        <dbReference type="ARBA" id="ARBA00079185"/>
    </source>
</evidence>
<keyword evidence="26" id="KW-1185">Reference proteome</keyword>
<evidence type="ECO:0000256" key="7">
    <source>
        <dbReference type="ARBA" id="ARBA00022618"/>
    </source>
</evidence>
<keyword evidence="15" id="KW-0832">Ubl conjugation</keyword>
<dbReference type="AlphaFoldDB" id="A0A914I7K0"/>
<feature type="compositionally biased region" description="Polar residues" evidence="23">
    <location>
        <begin position="601"/>
        <end position="616"/>
    </location>
</feature>
<feature type="domain" description="UBP-type" evidence="25">
    <location>
        <begin position="63"/>
        <end position="160"/>
    </location>
</feature>
<evidence type="ECO:0000256" key="22">
    <source>
        <dbReference type="PROSITE-ProRule" id="PRU00502"/>
    </source>
</evidence>
<evidence type="ECO:0000256" key="3">
    <source>
        <dbReference type="ARBA" id="ARBA00009085"/>
    </source>
</evidence>
<dbReference type="CDD" id="cd02669">
    <property type="entry name" value="Peptidase_C19M"/>
    <property type="match status" value="1"/>
</dbReference>
<organism evidence="26 27">
    <name type="scientific">Globodera rostochiensis</name>
    <name type="common">Golden nematode worm</name>
    <name type="synonym">Heterodera rostochiensis</name>
    <dbReference type="NCBI Taxonomy" id="31243"/>
    <lineage>
        <taxon>Eukaryota</taxon>
        <taxon>Metazoa</taxon>
        <taxon>Ecdysozoa</taxon>
        <taxon>Nematoda</taxon>
        <taxon>Chromadorea</taxon>
        <taxon>Rhabditida</taxon>
        <taxon>Tylenchina</taxon>
        <taxon>Tylenchomorpha</taxon>
        <taxon>Tylenchoidea</taxon>
        <taxon>Heteroderidae</taxon>
        <taxon>Heteroderinae</taxon>
        <taxon>Globodera</taxon>
    </lineage>
</organism>
<dbReference type="InterPro" id="IPR028889">
    <property type="entry name" value="USP"/>
</dbReference>
<keyword evidence="9" id="KW-0479">Metal-binding</keyword>
<feature type="region of interest" description="Disordered" evidence="23">
    <location>
        <begin position="694"/>
        <end position="730"/>
    </location>
</feature>
<dbReference type="Gene3D" id="3.90.70.10">
    <property type="entry name" value="Cysteine proteinases"/>
    <property type="match status" value="1"/>
</dbReference>
<evidence type="ECO:0000256" key="14">
    <source>
        <dbReference type="ARBA" id="ARBA00022833"/>
    </source>
</evidence>
<keyword evidence="17" id="KW-0539">Nucleus</keyword>
<evidence type="ECO:0000256" key="5">
    <source>
        <dbReference type="ARBA" id="ARBA00022499"/>
    </source>
</evidence>
<keyword evidence="13" id="KW-0378">Hydrolase</keyword>
<comment type="similarity">
    <text evidence="3">Belongs to the peptidase C19 family.</text>
</comment>
<evidence type="ECO:0000313" key="27">
    <source>
        <dbReference type="WBParaSite" id="Gr19_v10_g7644.t1"/>
    </source>
</evidence>
<evidence type="ECO:0000256" key="20">
    <source>
        <dbReference type="ARBA" id="ARBA00071645"/>
    </source>
</evidence>
<dbReference type="InterPro" id="IPR038765">
    <property type="entry name" value="Papain-like_cys_pep_sf"/>
</dbReference>
<dbReference type="InterPro" id="IPR001607">
    <property type="entry name" value="Znf_UBP"/>
</dbReference>
<feature type="domain" description="USP" evidence="24">
    <location>
        <begin position="185"/>
        <end position="526"/>
    </location>
</feature>
<dbReference type="SMART" id="SM00290">
    <property type="entry name" value="ZnF_UBP"/>
    <property type="match status" value="1"/>
</dbReference>